<proteinExistence type="inferred from homology"/>
<evidence type="ECO:0000256" key="3">
    <source>
        <dbReference type="PROSITE-ProRule" id="PRU00339"/>
    </source>
</evidence>
<dbReference type="SMART" id="SM00862">
    <property type="entry name" value="Trans_reg_C"/>
    <property type="match status" value="1"/>
</dbReference>
<dbReference type="InterPro" id="IPR005158">
    <property type="entry name" value="BTAD"/>
</dbReference>
<dbReference type="PANTHER" id="PTHR47691:SF3">
    <property type="entry name" value="HTH-TYPE TRANSCRIPTIONAL REGULATOR RV0890C-RELATED"/>
    <property type="match status" value="1"/>
</dbReference>
<evidence type="ECO:0000313" key="6">
    <source>
        <dbReference type="EMBL" id="SCE90230.1"/>
    </source>
</evidence>
<dbReference type="Proteomes" id="UP000199375">
    <property type="component" value="Unassembled WGS sequence"/>
</dbReference>
<dbReference type="PRINTS" id="PR00364">
    <property type="entry name" value="DISEASERSIST"/>
</dbReference>
<dbReference type="InterPro" id="IPR001867">
    <property type="entry name" value="OmpR/PhoB-type_DNA-bd"/>
</dbReference>
<evidence type="ECO:0000256" key="2">
    <source>
        <dbReference type="ARBA" id="ARBA00023125"/>
    </source>
</evidence>
<dbReference type="Pfam" id="PF03704">
    <property type="entry name" value="BTAD"/>
    <property type="match status" value="1"/>
</dbReference>
<keyword evidence="2 6" id="KW-0238">DNA-binding</keyword>
<dbReference type="SMART" id="SM00028">
    <property type="entry name" value="TPR"/>
    <property type="match status" value="3"/>
</dbReference>
<evidence type="ECO:0000313" key="7">
    <source>
        <dbReference type="Proteomes" id="UP000199375"/>
    </source>
</evidence>
<dbReference type="Gene3D" id="1.25.40.10">
    <property type="entry name" value="Tetratricopeptide repeat domain"/>
    <property type="match status" value="2"/>
</dbReference>
<comment type="similarity">
    <text evidence="1">Belongs to the AfsR/DnrI/RedD regulatory family.</text>
</comment>
<dbReference type="GO" id="GO:0006355">
    <property type="term" value="P:regulation of DNA-templated transcription"/>
    <property type="evidence" value="ECO:0007669"/>
    <property type="project" value="InterPro"/>
</dbReference>
<dbReference type="Gene3D" id="1.10.10.10">
    <property type="entry name" value="Winged helix-like DNA-binding domain superfamily/Winged helix DNA-binding domain"/>
    <property type="match status" value="2"/>
</dbReference>
<evidence type="ECO:0000259" key="5">
    <source>
        <dbReference type="SMART" id="SM01043"/>
    </source>
</evidence>
<accession>A0A1C4W1Y1</accession>
<dbReference type="InterPro" id="IPR036388">
    <property type="entry name" value="WH-like_DNA-bd_sf"/>
</dbReference>
<keyword evidence="3" id="KW-0802">TPR repeat</keyword>
<dbReference type="InterPro" id="IPR019734">
    <property type="entry name" value="TPR_rpt"/>
</dbReference>
<dbReference type="PANTHER" id="PTHR47691">
    <property type="entry name" value="REGULATOR-RELATED"/>
    <property type="match status" value="1"/>
</dbReference>
<dbReference type="SMART" id="SM01043">
    <property type="entry name" value="BTAD"/>
    <property type="match status" value="1"/>
</dbReference>
<dbReference type="InterPro" id="IPR016032">
    <property type="entry name" value="Sig_transdc_resp-reg_C-effctor"/>
</dbReference>
<dbReference type="InterPro" id="IPR027417">
    <property type="entry name" value="P-loop_NTPase"/>
</dbReference>
<dbReference type="GO" id="GO:0003677">
    <property type="term" value="F:DNA binding"/>
    <property type="evidence" value="ECO:0007669"/>
    <property type="project" value="UniProtKB-KW"/>
</dbReference>
<dbReference type="EMBL" id="FMCW01000012">
    <property type="protein sequence ID" value="SCE90230.1"/>
    <property type="molecule type" value="Genomic_DNA"/>
</dbReference>
<dbReference type="Pfam" id="PF13424">
    <property type="entry name" value="TPR_12"/>
    <property type="match status" value="1"/>
</dbReference>
<evidence type="ECO:0000259" key="4">
    <source>
        <dbReference type="SMART" id="SM00862"/>
    </source>
</evidence>
<protein>
    <submittedName>
        <fullName evidence="6">DNA-binding transcriptional activator of the SARP family</fullName>
    </submittedName>
</protein>
<name>A0A1C4W1Y1_9ACTN</name>
<dbReference type="InterPro" id="IPR011990">
    <property type="entry name" value="TPR-like_helical_dom_sf"/>
</dbReference>
<reference evidence="6 7" key="1">
    <citation type="submission" date="2016-06" db="EMBL/GenBank/DDBJ databases">
        <authorList>
            <person name="Kjaerup R.B."/>
            <person name="Dalgaard T.S."/>
            <person name="Juul-Madsen H.R."/>
        </authorList>
    </citation>
    <scope>NUCLEOTIDE SEQUENCE [LARGE SCALE GENOMIC DNA]</scope>
    <source>
        <strain evidence="6 7">DSM 45626</strain>
    </source>
</reference>
<feature type="repeat" description="TPR" evidence="3">
    <location>
        <begin position="710"/>
        <end position="743"/>
    </location>
</feature>
<sequence length="970" mass="106965">MEFTILGPTELTVDGRAIPLGAAKQRGLLAVLLYHAGDPVRVETIVEFLWQDSAVHARRPLLYTLASRLRSTLRLVGLQDALVRVPGTGAYRLAVDPELVDYHRFLRLTAEARQAIDRHQHDRGIALLTRAIEMWRDDPLADLRGARCEHLRRDMREKQFRAEKLLAESELATGRHERALTRLEPLLIENPLDEGLARLWAAALQAAGRTQDARDFVAVYRRRYRRAMRTDPVLYMAALETAAPARSQPAAADATAPMPRQLPNDVPDYTGHAALLDELDALATGDGIAKAVVLTGMPGVGKTTLAGHWGHRRRGWFPDGQLYLNAEAHGPAPPVRPQEALHRFLVALGVPAERVPAEAERRLDLYHRLMSGRRMLVVLDNVVDSDHARQLLPRSDTGFTVVISRNRLPGLSVRHGIRSLTVAPLSHLERQRMLGRIVGARRTGVEPAALETLARLSGGLPLALRVIGEHVGSRPDARLGDLADELAGRLLDVEGDDTDEMTLRTVFAWSVNALDPMPARLFLALGLFPGSTIGAEAAAAMLAVDVAGVERALDRLARAHLVDHDTVRRYRMHDLLRQYAADRAGEDVPPEQRRLALRRLLDWYLHTAVTAVGLLAPDRPAVPDLPEPGEVTPMTFGSDCAALRWCEAERPNLLAMVRRAAAEGFHRHAWQIVDTVHEVFDRSGDQEDTREMLRIALDTATADGHDVGRAGTLVNLGASYFTTHDYHRAGRLLTEALRLARENGCADLQRACRHNLASVQLRTGAIRTAIDTFHEVLTDCRAVGEATGEAYALHNLGDAHHRLGHRDEARAFYRQALVVWDRVGSLRGRSLTHVRLAELSLDEGQPEVALAQGRVALGLHDRVTDDTIRCDALTISAEAQLRLGRHRDALADAALARAVGDELADPLRQARALVVSAEALSAAGDHDGALVRGREALGLLDDTDHPQRQAVRDRLAMYHDHPGRREERSA</sequence>
<dbReference type="PROSITE" id="PS50005">
    <property type="entry name" value="TPR"/>
    <property type="match status" value="1"/>
</dbReference>
<gene>
    <name evidence="6" type="ORF">GA0070558_112197</name>
</gene>
<dbReference type="GO" id="GO:0000160">
    <property type="term" value="P:phosphorelay signal transduction system"/>
    <property type="evidence" value="ECO:0007669"/>
    <property type="project" value="InterPro"/>
</dbReference>
<dbReference type="SUPFAM" id="SSF46894">
    <property type="entry name" value="C-terminal effector domain of the bipartite response regulators"/>
    <property type="match status" value="1"/>
</dbReference>
<dbReference type="RefSeq" id="WP_176734212.1">
    <property type="nucleotide sequence ID" value="NZ_FMCW01000012.1"/>
</dbReference>
<feature type="domain" description="OmpR/PhoB-type" evidence="4">
    <location>
        <begin position="15"/>
        <end position="93"/>
    </location>
</feature>
<dbReference type="Gene3D" id="3.40.50.300">
    <property type="entry name" value="P-loop containing nucleotide triphosphate hydrolases"/>
    <property type="match status" value="1"/>
</dbReference>
<dbReference type="AlphaFoldDB" id="A0A1C4W1Y1"/>
<organism evidence="6 7">
    <name type="scientific">Micromonospora haikouensis</name>
    <dbReference type="NCBI Taxonomy" id="686309"/>
    <lineage>
        <taxon>Bacteria</taxon>
        <taxon>Bacillati</taxon>
        <taxon>Actinomycetota</taxon>
        <taxon>Actinomycetes</taxon>
        <taxon>Micromonosporales</taxon>
        <taxon>Micromonosporaceae</taxon>
        <taxon>Micromonospora</taxon>
    </lineage>
</organism>
<dbReference type="SUPFAM" id="SSF48452">
    <property type="entry name" value="TPR-like"/>
    <property type="match status" value="3"/>
</dbReference>
<dbReference type="SUPFAM" id="SSF52540">
    <property type="entry name" value="P-loop containing nucleoside triphosphate hydrolases"/>
    <property type="match status" value="1"/>
</dbReference>
<feature type="domain" description="Bacterial transcriptional activator" evidence="5">
    <location>
        <begin position="100"/>
        <end position="239"/>
    </location>
</feature>
<evidence type="ECO:0000256" key="1">
    <source>
        <dbReference type="ARBA" id="ARBA00005820"/>
    </source>
</evidence>